<evidence type="ECO:0000313" key="3">
    <source>
        <dbReference type="Proteomes" id="UP001259492"/>
    </source>
</evidence>
<evidence type="ECO:0000259" key="1">
    <source>
        <dbReference type="Pfam" id="PF02698"/>
    </source>
</evidence>
<dbReference type="InterPro" id="IPR003848">
    <property type="entry name" value="DUF218"/>
</dbReference>
<dbReference type="Pfam" id="PF02698">
    <property type="entry name" value="DUF218"/>
    <property type="match status" value="1"/>
</dbReference>
<name>A0ABU2YM28_9FLAO</name>
<reference evidence="2 3" key="1">
    <citation type="submission" date="2023-09" db="EMBL/GenBank/DDBJ databases">
        <authorList>
            <person name="Rey-Velasco X."/>
        </authorList>
    </citation>
    <scope>NUCLEOTIDE SEQUENCE [LARGE SCALE GENOMIC DNA]</scope>
    <source>
        <strain evidence="2 3">W332</strain>
    </source>
</reference>
<keyword evidence="3" id="KW-1185">Reference proteome</keyword>
<evidence type="ECO:0000313" key="2">
    <source>
        <dbReference type="EMBL" id="MDT0559209.1"/>
    </source>
</evidence>
<dbReference type="PANTHER" id="PTHR30336:SF6">
    <property type="entry name" value="INTEGRAL MEMBRANE PROTEIN"/>
    <property type="match status" value="1"/>
</dbReference>
<accession>A0ABU2YM28</accession>
<protein>
    <submittedName>
        <fullName evidence="2">ElyC/SanA/YdcF family protein</fullName>
    </submittedName>
</protein>
<comment type="caution">
    <text evidence="2">The sequence shown here is derived from an EMBL/GenBank/DDBJ whole genome shotgun (WGS) entry which is preliminary data.</text>
</comment>
<dbReference type="InterPro" id="IPR051599">
    <property type="entry name" value="Cell_Envelope_Assoc"/>
</dbReference>
<proteinExistence type="predicted"/>
<dbReference type="PANTHER" id="PTHR30336">
    <property type="entry name" value="INNER MEMBRANE PROTEIN, PROBABLE PERMEASE"/>
    <property type="match status" value="1"/>
</dbReference>
<organism evidence="2 3">
    <name type="scientific">Microcosmobacter mediterraneus</name>
    <dbReference type="NCBI Taxonomy" id="3075607"/>
    <lineage>
        <taxon>Bacteria</taxon>
        <taxon>Pseudomonadati</taxon>
        <taxon>Bacteroidota</taxon>
        <taxon>Flavobacteriia</taxon>
        <taxon>Flavobacteriales</taxon>
        <taxon>Flavobacteriaceae</taxon>
        <taxon>Microcosmobacter</taxon>
    </lineage>
</organism>
<dbReference type="EMBL" id="JAVRIA010000006">
    <property type="protein sequence ID" value="MDT0559209.1"/>
    <property type="molecule type" value="Genomic_DNA"/>
</dbReference>
<gene>
    <name evidence="2" type="ORF">RM697_11140</name>
</gene>
<feature type="domain" description="DUF218" evidence="1">
    <location>
        <begin position="48"/>
        <end position="170"/>
    </location>
</feature>
<dbReference type="RefSeq" id="WP_311427974.1">
    <property type="nucleotide sequence ID" value="NZ_JAVRIA010000006.1"/>
</dbReference>
<dbReference type="Proteomes" id="UP001259492">
    <property type="component" value="Unassembled WGS sequence"/>
</dbReference>
<dbReference type="CDD" id="cd06259">
    <property type="entry name" value="YdcF-like"/>
    <property type="match status" value="1"/>
</dbReference>
<sequence length="212" mass="23990">MTLKSIFKKSTFLVLLVLLSIYIPNSIIKKKSKDKLYSSIEGIPYNDVGLVLGASRITPSGNINLYYKYRVEAAIELYKAGKIAYILVSGDNGRKDYDEPSDFKDDLIRGGIPEDKIFLDYAGFRTLDSVIRAKAIFGQDSITVISQKFHNERAIYLAEYHNMKAIGYNAKSVGANFSRKTLIREHFARTKAFMDITFNTKPKFFGKTIAIK</sequence>